<reference evidence="1 2" key="1">
    <citation type="submission" date="2018-03" db="EMBL/GenBank/DDBJ databases">
        <title>Genomic Encyclopedia of Archaeal and Bacterial Type Strains, Phase II (KMG-II): from individual species to whole genera.</title>
        <authorList>
            <person name="Goeker M."/>
        </authorList>
    </citation>
    <scope>NUCLEOTIDE SEQUENCE [LARGE SCALE GENOMIC DNA]</scope>
    <source>
        <strain evidence="1 2">RHA1</strain>
    </source>
</reference>
<comment type="caution">
    <text evidence="1">The sequence shown here is derived from an EMBL/GenBank/DDBJ whole genome shotgun (WGS) entry which is preliminary data.</text>
</comment>
<dbReference type="EMBL" id="PVTZ01000010">
    <property type="protein sequence ID" value="PRZ12956.1"/>
    <property type="molecule type" value="Genomic_DNA"/>
</dbReference>
<evidence type="ECO:0000313" key="2">
    <source>
        <dbReference type="Proteomes" id="UP000238836"/>
    </source>
</evidence>
<proteinExistence type="predicted"/>
<dbReference type="Proteomes" id="UP000238836">
    <property type="component" value="Unassembled WGS sequence"/>
</dbReference>
<name>A0ABX5EPV6_9BACL</name>
<organism evidence="1 2">
    <name type="scientific">Laceyella sediminis</name>
    <dbReference type="NCBI Taxonomy" id="573074"/>
    <lineage>
        <taxon>Bacteria</taxon>
        <taxon>Bacillati</taxon>
        <taxon>Bacillota</taxon>
        <taxon>Bacilli</taxon>
        <taxon>Bacillales</taxon>
        <taxon>Thermoactinomycetaceae</taxon>
        <taxon>Laceyella</taxon>
    </lineage>
</organism>
<protein>
    <submittedName>
        <fullName evidence="1">Uncharacterized protein</fullName>
    </submittedName>
</protein>
<accession>A0ABX5EPV6</accession>
<gene>
    <name evidence="1" type="ORF">CLV36_1102</name>
</gene>
<evidence type="ECO:0000313" key="1">
    <source>
        <dbReference type="EMBL" id="PRZ12956.1"/>
    </source>
</evidence>
<sequence length="156" mass="18167">MVEKKYGPGTQLPNTRLNKKTPQYVFDYLEKHQPKSADLMRLIQLGIEVELNREQYGLFIPYAPLSKEQIRELETNEMLKTKFMQFAKWFFFTEGNEPPPFVSATVKSTESMAANPADSKNTPGVAKEKQMDEEQWLLTNEYMHLAMQHLDDDDDD</sequence>
<keyword evidence="2" id="KW-1185">Reference proteome</keyword>
<dbReference type="RefSeq" id="WP_022736254.1">
    <property type="nucleotide sequence ID" value="NZ_PVTZ01000010.1"/>
</dbReference>